<feature type="region of interest" description="Disordered" evidence="1">
    <location>
        <begin position="158"/>
        <end position="186"/>
    </location>
</feature>
<evidence type="ECO:0000313" key="3">
    <source>
        <dbReference type="EMBL" id="OXA63643.1"/>
    </source>
</evidence>
<organism evidence="3 4">
    <name type="scientific">Folsomia candida</name>
    <name type="common">Springtail</name>
    <dbReference type="NCBI Taxonomy" id="158441"/>
    <lineage>
        <taxon>Eukaryota</taxon>
        <taxon>Metazoa</taxon>
        <taxon>Ecdysozoa</taxon>
        <taxon>Arthropoda</taxon>
        <taxon>Hexapoda</taxon>
        <taxon>Collembola</taxon>
        <taxon>Entomobryomorpha</taxon>
        <taxon>Isotomoidea</taxon>
        <taxon>Isotomidae</taxon>
        <taxon>Proisotominae</taxon>
        <taxon>Folsomia</taxon>
    </lineage>
</organism>
<evidence type="ECO:0000256" key="1">
    <source>
        <dbReference type="SAM" id="MobiDB-lite"/>
    </source>
</evidence>
<proteinExistence type="predicted"/>
<reference evidence="3 4" key="1">
    <citation type="submission" date="2015-12" db="EMBL/GenBank/DDBJ databases">
        <title>The genome of Folsomia candida.</title>
        <authorList>
            <person name="Faddeeva A."/>
            <person name="Derks M.F."/>
            <person name="Anvar Y."/>
            <person name="Smit S."/>
            <person name="Van Straalen N."/>
            <person name="Roelofs D."/>
        </authorList>
    </citation>
    <scope>NUCLEOTIDE SEQUENCE [LARGE SCALE GENOMIC DNA]</scope>
    <source>
        <strain evidence="3 4">VU population</strain>
        <tissue evidence="3">Whole body</tissue>
    </source>
</reference>
<feature type="region of interest" description="Disordered" evidence="1">
    <location>
        <begin position="200"/>
        <end position="266"/>
    </location>
</feature>
<sequence>MPSTLLVSSMAWRGGNRFHFSYFLHEKYIRGGGGGIWSHSLGTGLPVWSVDPVSFLPLFICNALASSLEKCNVLFTGSFFLKKSIPPTYLFQSRQNGKEVSVIQGLVKDYSNFIMSQKAEEVKGAGANVAKSDGCKAQEEIKPYPGCWVDDEFRNQMRGRRGGRGGDWKPRGGRGQYQGSNGGRGQYVESYGGVRYYERSGRNQTSDSQVAKEASKAPNNRRYNGRRSPFGARKGQANTTGVHKKGEAQRIAKKVSVGGSQEATDEEGPKKLLVLLMDCVLPNEFDDASKKLMAEMLELESDTDKIPEEMQTFEEAVETFKASVRKLAAEHCENLKEINKLTAAKIRSDCSTTVRWVKQSLRNAYAASRLENDPLDPQQLFPAKGK</sequence>
<dbReference type="Proteomes" id="UP000198287">
    <property type="component" value="Unassembled WGS sequence"/>
</dbReference>
<dbReference type="EMBL" id="LNIX01000001">
    <property type="protein sequence ID" value="OXA63643.1"/>
    <property type="molecule type" value="Genomic_DNA"/>
</dbReference>
<gene>
    <name evidence="3" type="ORF">Fcan01_03951</name>
    <name evidence="2" type="ORF">Fcan01_03968</name>
</gene>
<evidence type="ECO:0000313" key="4">
    <source>
        <dbReference type="Proteomes" id="UP000198287"/>
    </source>
</evidence>
<dbReference type="AlphaFoldDB" id="A0A226F1I2"/>
<evidence type="ECO:0000313" key="2">
    <source>
        <dbReference type="EMBL" id="OXA62793.1"/>
    </source>
</evidence>
<accession>A0A226F1I2</accession>
<name>A0A226F1I2_FOLCA</name>
<keyword evidence="4" id="KW-1185">Reference proteome</keyword>
<comment type="caution">
    <text evidence="3">The sequence shown here is derived from an EMBL/GenBank/DDBJ whole genome shotgun (WGS) entry which is preliminary data.</text>
</comment>
<dbReference type="EMBL" id="LNIX01000001">
    <property type="protein sequence ID" value="OXA62793.1"/>
    <property type="molecule type" value="Genomic_DNA"/>
</dbReference>
<feature type="compositionally biased region" description="Gly residues" evidence="1">
    <location>
        <begin position="173"/>
        <end position="185"/>
    </location>
</feature>
<protein>
    <submittedName>
        <fullName evidence="3">Uncharacterized protein</fullName>
    </submittedName>
</protein>